<dbReference type="EMBL" id="NPHW01007523">
    <property type="protein sequence ID" value="OXV05151.1"/>
    <property type="molecule type" value="Genomic_DNA"/>
</dbReference>
<keyword evidence="3" id="KW-1185">Reference proteome</keyword>
<name>A0A232LLW7_9EURO</name>
<feature type="compositionally biased region" description="Basic and acidic residues" evidence="1">
    <location>
        <begin position="13"/>
        <end position="26"/>
    </location>
</feature>
<evidence type="ECO:0000313" key="2">
    <source>
        <dbReference type="EMBL" id="OXV05151.1"/>
    </source>
</evidence>
<evidence type="ECO:0000313" key="3">
    <source>
        <dbReference type="Proteomes" id="UP000243515"/>
    </source>
</evidence>
<accession>A0A232LLW7</accession>
<proteinExistence type="predicted"/>
<reference evidence="2 3" key="1">
    <citation type="journal article" date="2015" name="Environ. Microbiol.">
        <title>Metagenome sequence of Elaphomyces granulatus from sporocarp tissue reveals Ascomycota ectomycorrhizal fingerprints of genome expansion and a Proteobacteria-rich microbiome.</title>
        <authorList>
            <person name="Quandt C.A."/>
            <person name="Kohler A."/>
            <person name="Hesse C.N."/>
            <person name="Sharpton T.J."/>
            <person name="Martin F."/>
            <person name="Spatafora J.W."/>
        </authorList>
    </citation>
    <scope>NUCLEOTIDE SEQUENCE [LARGE SCALE GENOMIC DNA]</scope>
    <source>
        <strain evidence="2 3">OSC145934</strain>
    </source>
</reference>
<dbReference type="OrthoDB" id="4476768at2759"/>
<protein>
    <submittedName>
        <fullName evidence="2">Uncharacterized protein</fullName>
    </submittedName>
</protein>
<gene>
    <name evidence="2" type="ORF">Egran_07082</name>
</gene>
<feature type="region of interest" description="Disordered" evidence="1">
    <location>
        <begin position="1"/>
        <end position="91"/>
    </location>
</feature>
<dbReference type="Proteomes" id="UP000243515">
    <property type="component" value="Unassembled WGS sequence"/>
</dbReference>
<sequence>MAGSKTDTAIRYPKSDGQTRRIHDTTQDQNRAAHMQEQRDCKTVWERASKETARPPEQLLKTNMDQEGNPVPDPVQFSDGAKARKMGAQGDEQDMVEAANNSFI</sequence>
<feature type="compositionally biased region" description="Basic and acidic residues" evidence="1">
    <location>
        <begin position="34"/>
        <end position="54"/>
    </location>
</feature>
<dbReference type="AlphaFoldDB" id="A0A232LLW7"/>
<evidence type="ECO:0000256" key="1">
    <source>
        <dbReference type="SAM" id="MobiDB-lite"/>
    </source>
</evidence>
<organism evidence="2 3">
    <name type="scientific">Elaphomyces granulatus</name>
    <dbReference type="NCBI Taxonomy" id="519963"/>
    <lineage>
        <taxon>Eukaryota</taxon>
        <taxon>Fungi</taxon>
        <taxon>Dikarya</taxon>
        <taxon>Ascomycota</taxon>
        <taxon>Pezizomycotina</taxon>
        <taxon>Eurotiomycetes</taxon>
        <taxon>Eurotiomycetidae</taxon>
        <taxon>Eurotiales</taxon>
        <taxon>Elaphomycetaceae</taxon>
        <taxon>Elaphomyces</taxon>
    </lineage>
</organism>
<comment type="caution">
    <text evidence="2">The sequence shown here is derived from an EMBL/GenBank/DDBJ whole genome shotgun (WGS) entry which is preliminary data.</text>
</comment>